<reference evidence="1" key="1">
    <citation type="submission" date="2022-01" db="EMBL/GenBank/DDBJ databases">
        <authorList>
            <person name="King R."/>
        </authorList>
    </citation>
    <scope>NUCLEOTIDE SEQUENCE</scope>
</reference>
<dbReference type="AlphaFoldDB" id="A0A9P0H9W7"/>
<evidence type="ECO:0000313" key="2">
    <source>
        <dbReference type="Proteomes" id="UP001152798"/>
    </source>
</evidence>
<sequence length="86" mass="9806">MIRGTFRLDKGRDHRGSLLREIRERLTKSASISPAAPPYAGGASRLEKLLFFFWRKSTAGGPLFPVHWKEALSSEVIQSHSSKRYY</sequence>
<keyword evidence="2" id="KW-1185">Reference proteome</keyword>
<organism evidence="1 2">
    <name type="scientific">Nezara viridula</name>
    <name type="common">Southern green stink bug</name>
    <name type="synonym">Cimex viridulus</name>
    <dbReference type="NCBI Taxonomy" id="85310"/>
    <lineage>
        <taxon>Eukaryota</taxon>
        <taxon>Metazoa</taxon>
        <taxon>Ecdysozoa</taxon>
        <taxon>Arthropoda</taxon>
        <taxon>Hexapoda</taxon>
        <taxon>Insecta</taxon>
        <taxon>Pterygota</taxon>
        <taxon>Neoptera</taxon>
        <taxon>Paraneoptera</taxon>
        <taxon>Hemiptera</taxon>
        <taxon>Heteroptera</taxon>
        <taxon>Panheteroptera</taxon>
        <taxon>Pentatomomorpha</taxon>
        <taxon>Pentatomoidea</taxon>
        <taxon>Pentatomidae</taxon>
        <taxon>Pentatominae</taxon>
        <taxon>Nezara</taxon>
    </lineage>
</organism>
<protein>
    <submittedName>
        <fullName evidence="1">Uncharacterized protein</fullName>
    </submittedName>
</protein>
<accession>A0A9P0H9W7</accession>
<proteinExistence type="predicted"/>
<dbReference type="Proteomes" id="UP001152798">
    <property type="component" value="Chromosome 4"/>
</dbReference>
<dbReference type="EMBL" id="OV725080">
    <property type="protein sequence ID" value="CAH1397956.1"/>
    <property type="molecule type" value="Genomic_DNA"/>
</dbReference>
<evidence type="ECO:0000313" key="1">
    <source>
        <dbReference type="EMBL" id="CAH1397956.1"/>
    </source>
</evidence>
<name>A0A9P0H9W7_NEZVI</name>
<gene>
    <name evidence="1" type="ORF">NEZAVI_LOCUS7696</name>
</gene>